<dbReference type="Proteomes" id="UP001217838">
    <property type="component" value="Unassembled WGS sequence"/>
</dbReference>
<keyword evidence="2" id="KW-1185">Reference proteome</keyword>
<evidence type="ECO:0000313" key="2">
    <source>
        <dbReference type="Proteomes" id="UP001217838"/>
    </source>
</evidence>
<organism evidence="1 2">
    <name type="scientific">Nannocystis radixulma</name>
    <dbReference type="NCBI Taxonomy" id="2995305"/>
    <lineage>
        <taxon>Bacteria</taxon>
        <taxon>Pseudomonadati</taxon>
        <taxon>Myxococcota</taxon>
        <taxon>Polyangia</taxon>
        <taxon>Nannocystales</taxon>
        <taxon>Nannocystaceae</taxon>
        <taxon>Nannocystis</taxon>
    </lineage>
</organism>
<comment type="caution">
    <text evidence="1">The sequence shown here is derived from an EMBL/GenBank/DDBJ whole genome shotgun (WGS) entry which is preliminary data.</text>
</comment>
<name>A0ABT5B432_9BACT</name>
<accession>A0ABT5B432</accession>
<protein>
    <recommendedName>
        <fullName evidence="3">4Fe-4S ferredoxin-type domain-containing protein</fullName>
    </recommendedName>
</protein>
<proteinExistence type="predicted"/>
<dbReference type="EMBL" id="JAQNDN010000003">
    <property type="protein sequence ID" value="MDC0668228.1"/>
    <property type="molecule type" value="Genomic_DNA"/>
</dbReference>
<gene>
    <name evidence="1" type="ORF">POL58_10785</name>
</gene>
<evidence type="ECO:0000313" key="1">
    <source>
        <dbReference type="EMBL" id="MDC0668228.1"/>
    </source>
</evidence>
<sequence>MAKVRFVAHGRTWETEVPVGSTILAASNPSSSNCDNCGVAMNCSEAALGLHE</sequence>
<reference evidence="1 2" key="1">
    <citation type="submission" date="2022-11" db="EMBL/GenBank/DDBJ databases">
        <title>Minimal conservation of predation-associated metabolite biosynthetic gene clusters underscores biosynthetic potential of Myxococcota including descriptions for ten novel species: Archangium lansinium sp. nov., Myxococcus landrumus sp. nov., Nannocystis bai.</title>
        <authorList>
            <person name="Ahearne A."/>
            <person name="Stevens C."/>
            <person name="Dowd S."/>
        </authorList>
    </citation>
    <scope>NUCLEOTIDE SEQUENCE [LARGE SCALE GENOMIC DNA]</scope>
    <source>
        <strain evidence="1 2">NCELM</strain>
    </source>
</reference>
<evidence type="ECO:0008006" key="3">
    <source>
        <dbReference type="Google" id="ProtNLM"/>
    </source>
</evidence>